<evidence type="ECO:0000313" key="7">
    <source>
        <dbReference type="Proteomes" id="UP000481087"/>
    </source>
</evidence>
<keyword evidence="7" id="KW-1185">Reference proteome</keyword>
<keyword evidence="1" id="KW-0805">Transcription regulation</keyword>
<protein>
    <submittedName>
        <fullName evidence="6">Helix-turn-helix domain-containing protein</fullName>
    </submittedName>
</protein>
<dbReference type="AlphaFoldDB" id="A0A6L8UT57"/>
<comment type="caution">
    <text evidence="6">The sequence shown here is derived from an EMBL/GenBank/DDBJ whole genome shotgun (WGS) entry which is preliminary data.</text>
</comment>
<dbReference type="SMART" id="SM00342">
    <property type="entry name" value="HTH_ARAC"/>
    <property type="match status" value="1"/>
</dbReference>
<gene>
    <name evidence="6" type="ORF">GQF01_00055</name>
</gene>
<keyword evidence="4" id="KW-0812">Transmembrane</keyword>
<dbReference type="PANTHER" id="PTHR43280">
    <property type="entry name" value="ARAC-FAMILY TRANSCRIPTIONAL REGULATOR"/>
    <property type="match status" value="1"/>
</dbReference>
<dbReference type="InterPro" id="IPR018060">
    <property type="entry name" value="HTH_AraC"/>
</dbReference>
<dbReference type="Gene3D" id="1.10.10.60">
    <property type="entry name" value="Homeodomain-like"/>
    <property type="match status" value="2"/>
</dbReference>
<dbReference type="PANTHER" id="PTHR43280:SF28">
    <property type="entry name" value="HTH-TYPE TRANSCRIPTIONAL ACTIVATOR RHAS"/>
    <property type="match status" value="1"/>
</dbReference>
<proteinExistence type="predicted"/>
<keyword evidence="4" id="KW-0472">Membrane</keyword>
<evidence type="ECO:0000259" key="5">
    <source>
        <dbReference type="PROSITE" id="PS01124"/>
    </source>
</evidence>
<dbReference type="EMBL" id="WTUZ01000001">
    <property type="protein sequence ID" value="MZQ80552.1"/>
    <property type="molecule type" value="Genomic_DNA"/>
</dbReference>
<dbReference type="Proteomes" id="UP000481087">
    <property type="component" value="Unassembled WGS sequence"/>
</dbReference>
<dbReference type="PROSITE" id="PS01124">
    <property type="entry name" value="HTH_ARAC_FAMILY_2"/>
    <property type="match status" value="1"/>
</dbReference>
<dbReference type="Pfam" id="PF12833">
    <property type="entry name" value="HTH_18"/>
    <property type="match status" value="1"/>
</dbReference>
<dbReference type="InterPro" id="IPR041522">
    <property type="entry name" value="CdaR_GGDEF"/>
</dbReference>
<dbReference type="SUPFAM" id="SSF46689">
    <property type="entry name" value="Homeodomain-like"/>
    <property type="match status" value="2"/>
</dbReference>
<evidence type="ECO:0000313" key="6">
    <source>
        <dbReference type="EMBL" id="MZQ80552.1"/>
    </source>
</evidence>
<dbReference type="Pfam" id="PF17853">
    <property type="entry name" value="GGDEF_2"/>
    <property type="match status" value="1"/>
</dbReference>
<dbReference type="GO" id="GO:0043565">
    <property type="term" value="F:sequence-specific DNA binding"/>
    <property type="evidence" value="ECO:0007669"/>
    <property type="project" value="InterPro"/>
</dbReference>
<keyword evidence="3" id="KW-0804">Transcription</keyword>
<organism evidence="6 7">
    <name type="scientific">Paenibacillus silvestris</name>
    <dbReference type="NCBI Taxonomy" id="2606219"/>
    <lineage>
        <taxon>Bacteria</taxon>
        <taxon>Bacillati</taxon>
        <taxon>Bacillota</taxon>
        <taxon>Bacilli</taxon>
        <taxon>Bacillales</taxon>
        <taxon>Paenibacillaceae</taxon>
        <taxon>Paenibacillus</taxon>
    </lineage>
</organism>
<name>A0A6L8UT57_9BACL</name>
<evidence type="ECO:0000256" key="2">
    <source>
        <dbReference type="ARBA" id="ARBA00023125"/>
    </source>
</evidence>
<keyword evidence="4" id="KW-1133">Transmembrane helix</keyword>
<evidence type="ECO:0000256" key="1">
    <source>
        <dbReference type="ARBA" id="ARBA00023015"/>
    </source>
</evidence>
<dbReference type="GO" id="GO:0003700">
    <property type="term" value="F:DNA-binding transcription factor activity"/>
    <property type="evidence" value="ECO:0007669"/>
    <property type="project" value="InterPro"/>
</dbReference>
<feature type="transmembrane region" description="Helical" evidence="4">
    <location>
        <begin position="12"/>
        <end position="32"/>
    </location>
</feature>
<feature type="transmembrane region" description="Helical" evidence="4">
    <location>
        <begin position="271"/>
        <end position="290"/>
    </location>
</feature>
<sequence>MKMSWYHRMLLSYAPLFFVVISVLIFSFFSILNNSAQKQIAMTDDSIATKVMQAVDANLKASEQMTIKEIFTDEKLKDFYTYAAGDKTLFDYFVISHKLDDFSSMLPFSSSIYMYNEQSGKILSRNGLSDLDQFGDRDFLLAAYQSRTSPPGWTSPRSYREFIHDSSEEQVVSLVKFFPIDGIKQGAVVVNIRVRSLVGFMKDLTRYDAGFIRLLTSNLEPFDRSLTLQSQTTSVQELKRKQIHSDYTGWLYMPGGQRDRKLSFMSQFNDLWIIVGIATIIIGVFWFTYITHRHYKPIQSIAVRINDYTKRKSSELVKHAGVDELKFIELAIDNLLEKTSQYEKLHNDDLLIRRRQVLADWLEGHRIMNETEWKQETARLQLPSQFNRLAVAMMEIDRYSHFISDYSSSDQYLLKFVVSNVLQEVAQNEGIFAWNEWVEPQQMAVLFYLNDRQEQDENTVYDFMKKLQDWILANLEFTVSVGIGPETHTLGHIPQSYAEAKKHLSYKPVFGLGSLIGSRDVHAKTEGRIFPHLQSVRIIVKSFRTDDGQWQTHMTSLFHALKKGRFSQSDINHISNYFMYHLNKELMEMTGEAQELWTTEYKPVLEALVEHSEKLEEWHERLVMLLSELEPRVRAARYARNNHELICQVKVYIETHYVDSDLSLNRISDHFEMNPRYLSKLFKEEFGEKFIDYLLRIRLEEAQRLLLKTDLSVQHIAERVGYVHVISFHRAFKNVVGVPPGDFRKKTEVNSLQ</sequence>
<evidence type="ECO:0000256" key="3">
    <source>
        <dbReference type="ARBA" id="ARBA00023163"/>
    </source>
</evidence>
<feature type="domain" description="HTH araC/xylS-type" evidence="5">
    <location>
        <begin position="647"/>
        <end position="746"/>
    </location>
</feature>
<evidence type="ECO:0000256" key="4">
    <source>
        <dbReference type="SAM" id="Phobius"/>
    </source>
</evidence>
<dbReference type="RefSeq" id="WP_161404515.1">
    <property type="nucleotide sequence ID" value="NZ_WTUZ01000001.1"/>
</dbReference>
<reference evidence="6 7" key="1">
    <citation type="submission" date="2019-12" db="EMBL/GenBank/DDBJ databases">
        <title>Paenibacillus sp. nov. sp. isolated from soil.</title>
        <authorList>
            <person name="Kim J."/>
            <person name="Jeong S.E."/>
            <person name="Jung H.S."/>
            <person name="Jeon C.O."/>
        </authorList>
    </citation>
    <scope>NUCLEOTIDE SEQUENCE [LARGE SCALE GENOMIC DNA]</scope>
    <source>
        <strain evidence="6 7">5J-6</strain>
    </source>
</reference>
<accession>A0A6L8UT57</accession>
<keyword evidence="2" id="KW-0238">DNA-binding</keyword>
<dbReference type="InterPro" id="IPR009057">
    <property type="entry name" value="Homeodomain-like_sf"/>
</dbReference>